<dbReference type="EMBL" id="JBHSMG010000001">
    <property type="protein sequence ID" value="MFC5501410.1"/>
    <property type="molecule type" value="Genomic_DNA"/>
</dbReference>
<dbReference type="Pfam" id="PF09972">
    <property type="entry name" value="DUF2207"/>
    <property type="match status" value="1"/>
</dbReference>
<gene>
    <name evidence="6" type="ORF">ACFPJ4_04035</name>
</gene>
<organism evidence="6 7">
    <name type="scientific">Lysinimonas soli</name>
    <dbReference type="NCBI Taxonomy" id="1074233"/>
    <lineage>
        <taxon>Bacteria</taxon>
        <taxon>Bacillati</taxon>
        <taxon>Actinomycetota</taxon>
        <taxon>Actinomycetes</taxon>
        <taxon>Micrococcales</taxon>
        <taxon>Microbacteriaceae</taxon>
        <taxon>Lysinimonas</taxon>
    </lineage>
</organism>
<protein>
    <submittedName>
        <fullName evidence="6">DUF2207 family protein</fullName>
    </submittedName>
</protein>
<feature type="signal peptide" evidence="3">
    <location>
        <begin position="1"/>
        <end position="30"/>
    </location>
</feature>
<keyword evidence="7" id="KW-1185">Reference proteome</keyword>
<evidence type="ECO:0000256" key="2">
    <source>
        <dbReference type="SAM" id="Phobius"/>
    </source>
</evidence>
<evidence type="ECO:0000256" key="1">
    <source>
        <dbReference type="SAM" id="MobiDB-lite"/>
    </source>
</evidence>
<comment type="caution">
    <text evidence="6">The sequence shown here is derived from an EMBL/GenBank/DDBJ whole genome shotgun (WGS) entry which is preliminary data.</text>
</comment>
<feature type="domain" description="Predicted membrane protein YciQ-like C-terminal" evidence="5">
    <location>
        <begin position="283"/>
        <end position="530"/>
    </location>
</feature>
<feature type="transmembrane region" description="Helical" evidence="2">
    <location>
        <begin position="434"/>
        <end position="454"/>
    </location>
</feature>
<sequence>MIRRLLSFAALAALLGLALGVGSAPAPARAGVDDFSFESLTADYYLGRDAAGYSTLRTVETIVALFPDYDQNRGIVRAIPTFDTTTRVEEDVQIVKVTDGNGAPVHYETSRDGDFLDVSLGTDAYVHGRTRYVIEYTQKYAAHYFTDTKDDEFYWDVNGNGWAQTFGQVTARIHLENGIGAKLTGHASCYVGAYGDTGSCTIDRTADGYALSVQNVGAYQTATFAIGFAPHTFRPGPTANDDARAAVLPWVLLALLAAIALLIVCMRLFVWRDHPGRGIIVARYEAPDGIGVMQSAELLHRGNAGLPAEFVNFAVLGAAHLLEEPEEDPDRRYRLQKLDREVLKVDDDRRAFDALFALADRADVLTLDRSDEKLGDAIAKLQGEVRASLRTRKYLVGRRSAITVALRLLLVVVLGASVYDAIWGGSASVAGALFFWQMVVLIVGSLIAIGFAGAPERLTAQGAEARDQLLGIRDYLQLAEADRLRMLQSPTGAERTSIDPSNEVEVVKLYERLLPWAMVWGIEAQWAKVLGAHYATTPVQTTGVQFASTGFLLGLDAFSHSMQPGSFARTPPPTSSGGSWGSSGGSSFGGGSFGGGFSGGGFGGGGGGGR</sequence>
<evidence type="ECO:0000313" key="7">
    <source>
        <dbReference type="Proteomes" id="UP001596039"/>
    </source>
</evidence>
<feature type="region of interest" description="Disordered" evidence="1">
    <location>
        <begin position="564"/>
        <end position="587"/>
    </location>
</feature>
<feature type="transmembrane region" description="Helical" evidence="2">
    <location>
        <begin position="247"/>
        <end position="270"/>
    </location>
</feature>
<dbReference type="InterPro" id="IPR048389">
    <property type="entry name" value="YciQ-like_C"/>
</dbReference>
<accession>A0ABW0NLG1</accession>
<evidence type="ECO:0000259" key="4">
    <source>
        <dbReference type="Pfam" id="PF09972"/>
    </source>
</evidence>
<evidence type="ECO:0000259" key="5">
    <source>
        <dbReference type="Pfam" id="PF20990"/>
    </source>
</evidence>
<dbReference type="Proteomes" id="UP001596039">
    <property type="component" value="Unassembled WGS sequence"/>
</dbReference>
<keyword evidence="3" id="KW-0732">Signal</keyword>
<evidence type="ECO:0000313" key="6">
    <source>
        <dbReference type="EMBL" id="MFC5501410.1"/>
    </source>
</evidence>
<keyword evidence="2" id="KW-0472">Membrane</keyword>
<feature type="domain" description="DUF2207" evidence="4">
    <location>
        <begin position="56"/>
        <end position="228"/>
    </location>
</feature>
<feature type="chain" id="PRO_5045338425" evidence="3">
    <location>
        <begin position="31"/>
        <end position="610"/>
    </location>
</feature>
<keyword evidence="2" id="KW-1133">Transmembrane helix</keyword>
<feature type="compositionally biased region" description="Gly residues" evidence="1">
    <location>
        <begin position="578"/>
        <end position="587"/>
    </location>
</feature>
<dbReference type="RefSeq" id="WP_386738999.1">
    <property type="nucleotide sequence ID" value="NZ_JBHSMG010000001.1"/>
</dbReference>
<dbReference type="InterPro" id="IPR018702">
    <property type="entry name" value="DUF2207"/>
</dbReference>
<feature type="transmembrane region" description="Helical" evidence="2">
    <location>
        <begin position="400"/>
        <end position="422"/>
    </location>
</feature>
<dbReference type="Pfam" id="PF20990">
    <property type="entry name" value="DUF2207_C"/>
    <property type="match status" value="1"/>
</dbReference>
<keyword evidence="2" id="KW-0812">Transmembrane</keyword>
<reference evidence="7" key="1">
    <citation type="journal article" date="2019" name="Int. J. Syst. Evol. Microbiol.">
        <title>The Global Catalogue of Microorganisms (GCM) 10K type strain sequencing project: providing services to taxonomists for standard genome sequencing and annotation.</title>
        <authorList>
            <consortium name="The Broad Institute Genomics Platform"/>
            <consortium name="The Broad Institute Genome Sequencing Center for Infectious Disease"/>
            <person name="Wu L."/>
            <person name="Ma J."/>
        </authorList>
    </citation>
    <scope>NUCLEOTIDE SEQUENCE [LARGE SCALE GENOMIC DNA]</scope>
    <source>
        <strain evidence="7">CGMCC 4.6997</strain>
    </source>
</reference>
<name>A0ABW0NLG1_9MICO</name>
<evidence type="ECO:0000256" key="3">
    <source>
        <dbReference type="SAM" id="SignalP"/>
    </source>
</evidence>
<proteinExistence type="predicted"/>